<dbReference type="EMBL" id="CM007647">
    <property type="protein sequence ID" value="ONM00347.1"/>
    <property type="molecule type" value="Genomic_DNA"/>
</dbReference>
<evidence type="ECO:0000313" key="4">
    <source>
        <dbReference type="Proteomes" id="UP000007305"/>
    </source>
</evidence>
<reference evidence="2 4" key="2">
    <citation type="submission" date="2015-12" db="EMBL/GenBank/DDBJ databases">
        <title>Update maize B73 reference genome by single molecule sequencing technologies.</title>
        <authorList>
            <consortium name="Maize Genome Sequencing Project"/>
            <person name="Ware D."/>
        </authorList>
    </citation>
    <scope>NUCLEOTIDE SEQUENCE [LARGE SCALE GENOMIC DNA]</scope>
    <source>
        <strain evidence="4">cv. B73</strain>
        <tissue evidence="2">Seedling</tissue>
    </source>
</reference>
<protein>
    <submittedName>
        <fullName evidence="1 3">Uncharacterized protein</fullName>
    </submittedName>
</protein>
<sequence length="102" mass="10572">MSCRRPSPSPAPLEPASSALISFPDAALSPRCSAGRRLLPARRFWRHGRRALGRLLHCADPPISLLPLSHGASLHLASARSAISLGALAPTPSSLPGRAPGG</sequence>
<dbReference type="HOGENOM" id="CLU_2281520_0_0_1"/>
<gene>
    <name evidence="3" type="primary">LOC100279039</name>
    <name evidence="2" type="ORF">ZEAMMB73_Zm00001d030124</name>
</gene>
<dbReference type="KEGG" id="zma:100279039"/>
<reference evidence="3" key="4">
    <citation type="submission" date="2021-05" db="UniProtKB">
        <authorList>
            <consortium name="EnsemblPlants"/>
        </authorList>
    </citation>
    <scope>IDENTIFICATION</scope>
    <source>
        <strain evidence="3">cv. B73</strain>
    </source>
</reference>
<dbReference type="EMBL" id="CM007647">
    <property type="protein sequence ID" value="ONM00346.1"/>
    <property type="molecule type" value="Genomic_DNA"/>
</dbReference>
<dbReference type="PaxDb" id="4577-GRMZM2G462080_P01"/>
<dbReference type="EMBL" id="EU976493">
    <property type="protein sequence ID" value="ACG48611.1"/>
    <property type="molecule type" value="mRNA"/>
</dbReference>
<dbReference type="Gramene" id="Zm00001eb025120_T001">
    <property type="protein sequence ID" value="Zm00001eb025120_P001"/>
    <property type="gene ID" value="Zm00001eb025120"/>
</dbReference>
<dbReference type="ExpressionAtlas" id="B6UGX8">
    <property type="expression patterns" value="baseline"/>
</dbReference>
<proteinExistence type="evidence at transcript level"/>
<evidence type="ECO:0000313" key="1">
    <source>
        <dbReference type="EMBL" id="ACG48611.1"/>
    </source>
</evidence>
<evidence type="ECO:0000313" key="2">
    <source>
        <dbReference type="EMBL" id="ONM00346.1"/>
    </source>
</evidence>
<dbReference type="Proteomes" id="UP000007305">
    <property type="component" value="Chromosome 1"/>
</dbReference>
<organism evidence="1">
    <name type="scientific">Zea mays</name>
    <name type="common">Maize</name>
    <dbReference type="NCBI Taxonomy" id="4577"/>
    <lineage>
        <taxon>Eukaryota</taxon>
        <taxon>Viridiplantae</taxon>
        <taxon>Streptophyta</taxon>
        <taxon>Embryophyta</taxon>
        <taxon>Tracheophyta</taxon>
        <taxon>Spermatophyta</taxon>
        <taxon>Magnoliopsida</taxon>
        <taxon>Liliopsida</taxon>
        <taxon>Poales</taxon>
        <taxon>Poaceae</taxon>
        <taxon>PACMAD clade</taxon>
        <taxon>Panicoideae</taxon>
        <taxon>Andropogonodae</taxon>
        <taxon>Andropogoneae</taxon>
        <taxon>Tripsacinae</taxon>
        <taxon>Zea</taxon>
    </lineage>
</organism>
<reference evidence="1" key="1">
    <citation type="journal article" date="2009" name="Plant Mol. Biol.">
        <title>Insights into corn genes derived from large-scale cDNA sequencing.</title>
        <authorList>
            <person name="Alexandrov N.N."/>
            <person name="Brover V.V."/>
            <person name="Freidin S."/>
            <person name="Troukhan M.E."/>
            <person name="Tatarinova T.V."/>
            <person name="Zhang H."/>
            <person name="Swaller T.J."/>
            <person name="Lu Y.P."/>
            <person name="Bouck J."/>
            <person name="Flavell R.B."/>
            <person name="Feldmann K.A."/>
        </authorList>
    </citation>
    <scope>NUCLEOTIDE SEQUENCE</scope>
</reference>
<dbReference type="EnsemblPlants" id="Zm00001eb025120_T001">
    <property type="protein sequence ID" value="Zm00001eb025120_P001"/>
    <property type="gene ID" value="Zm00001eb025120"/>
</dbReference>
<evidence type="ECO:0000313" key="3">
    <source>
        <dbReference type="EnsemblPlants" id="Zm00001eb025120_P001"/>
    </source>
</evidence>
<reference evidence="3" key="3">
    <citation type="submission" date="2019-07" db="EMBL/GenBank/DDBJ databases">
        <authorList>
            <person name="Seetharam A."/>
            <person name="Woodhouse M."/>
            <person name="Cannon E."/>
        </authorList>
    </citation>
    <scope>NUCLEOTIDE SEQUENCE [LARGE SCALE GENOMIC DNA]</scope>
    <source>
        <strain evidence="3">cv. B73</strain>
    </source>
</reference>
<dbReference type="GeneID" id="100279039"/>
<dbReference type="AlphaFoldDB" id="B6UGX8"/>
<dbReference type="RefSeq" id="NP_001145574.1">
    <property type="nucleotide sequence ID" value="NM_001152102.2"/>
</dbReference>
<accession>B6UGX8</accession>
<keyword evidence="4" id="KW-1185">Reference proteome</keyword>
<name>B6UGX8_MAIZE</name>